<dbReference type="PROSITE" id="PS50994">
    <property type="entry name" value="INTEGRASE"/>
    <property type="match status" value="1"/>
</dbReference>
<dbReference type="InterPro" id="IPR048020">
    <property type="entry name" value="Transpos_IS3"/>
</dbReference>
<dbReference type="PANTHER" id="PTHR47515:SF2">
    <property type="entry name" value="INTEGRASE CORE DOMAIN PROTEIN"/>
    <property type="match status" value="1"/>
</dbReference>
<dbReference type="Pfam" id="PF00665">
    <property type="entry name" value="rve"/>
    <property type="match status" value="1"/>
</dbReference>
<dbReference type="EMBL" id="SKFG01000051">
    <property type="protein sequence ID" value="TCZ69374.1"/>
    <property type="molecule type" value="Genomic_DNA"/>
</dbReference>
<evidence type="ECO:0000313" key="3">
    <source>
        <dbReference type="EMBL" id="TCZ69374.1"/>
    </source>
</evidence>
<dbReference type="EMBL" id="SKFG01000015">
    <property type="protein sequence ID" value="TCZ75995.1"/>
    <property type="molecule type" value="Genomic_DNA"/>
</dbReference>
<evidence type="ECO:0000313" key="6">
    <source>
        <dbReference type="EMBL" id="TCZ76783.1"/>
    </source>
</evidence>
<comment type="function">
    <text evidence="1">Involved in the transposition of the insertion sequence.</text>
</comment>
<dbReference type="InterPro" id="IPR025948">
    <property type="entry name" value="HTH-like_dom"/>
</dbReference>
<dbReference type="InterPro" id="IPR001584">
    <property type="entry name" value="Integrase_cat-core"/>
</dbReference>
<dbReference type="SUPFAM" id="SSF53098">
    <property type="entry name" value="Ribonuclease H-like"/>
    <property type="match status" value="1"/>
</dbReference>
<dbReference type="Pfam" id="PF13276">
    <property type="entry name" value="HTH_21"/>
    <property type="match status" value="1"/>
</dbReference>
<comment type="caution">
    <text evidence="4">The sequence shown here is derived from an EMBL/GenBank/DDBJ whole genome shotgun (WGS) entry which is preliminary data.</text>
</comment>
<dbReference type="EMBL" id="SKFG01000011">
    <property type="protein sequence ID" value="TCZ76783.1"/>
    <property type="molecule type" value="Genomic_DNA"/>
</dbReference>
<dbReference type="AlphaFoldDB" id="A0A4R4E0E9"/>
<organism evidence="4 9">
    <name type="scientific">Paenibacillus albiflavus</name>
    <dbReference type="NCBI Taxonomy" id="2545760"/>
    <lineage>
        <taxon>Bacteria</taxon>
        <taxon>Bacillati</taxon>
        <taxon>Bacillota</taxon>
        <taxon>Bacilli</taxon>
        <taxon>Bacillales</taxon>
        <taxon>Paenibacillaceae</taxon>
        <taxon>Paenibacillus</taxon>
    </lineage>
</organism>
<dbReference type="NCBIfam" id="NF033516">
    <property type="entry name" value="transpos_IS3"/>
    <property type="match status" value="1"/>
</dbReference>
<dbReference type="EMBL" id="SKFG01000006">
    <property type="protein sequence ID" value="TCZ78299.1"/>
    <property type="molecule type" value="Genomic_DNA"/>
</dbReference>
<keyword evidence="9" id="KW-1185">Reference proteome</keyword>
<evidence type="ECO:0000313" key="8">
    <source>
        <dbReference type="EMBL" id="TCZ78712.1"/>
    </source>
</evidence>
<accession>A0A4R4E0E9</accession>
<dbReference type="Gene3D" id="3.30.420.10">
    <property type="entry name" value="Ribonuclease H-like superfamily/Ribonuclease H"/>
    <property type="match status" value="1"/>
</dbReference>
<dbReference type="GO" id="GO:0015074">
    <property type="term" value="P:DNA integration"/>
    <property type="evidence" value="ECO:0007669"/>
    <property type="project" value="InterPro"/>
</dbReference>
<evidence type="ECO:0000313" key="9">
    <source>
        <dbReference type="Proteomes" id="UP000295418"/>
    </source>
</evidence>
<evidence type="ECO:0000313" key="4">
    <source>
        <dbReference type="EMBL" id="TCZ72884.1"/>
    </source>
</evidence>
<proteinExistence type="predicted"/>
<dbReference type="RefSeq" id="WP_132417162.1">
    <property type="nucleotide sequence ID" value="NZ_SKFG01000004.1"/>
</dbReference>
<sequence length="310" mass="36343">MAHRFIKQGNPATLVLRIIGLAESTYYARIKRAKQPKEHKQTARKGRPCPGYSLTISGVQIDDEQIKKWLLELLEGEEHIYGYRCLAQCLRNKYGLSLNPKKCYRLCKELEILQQQRKKKINYPRRLPVNRMVTGSNQLWQMDIKYGRVVARNRFFFILSIIDIFDRVIVGYYVGTTCEAKHAVQVLGKALQDRIQPGEPLPTIRTDNGPQFVSALFEDMCTAWGVVHERIPPKTPDLNAYIESFHSLVERNLFAMEIFMTLEQAYEAMDRYMDFYNNRRLHGSLKRMPPAKFSKWILEQEDRTKFYRAL</sequence>
<dbReference type="InterPro" id="IPR012337">
    <property type="entry name" value="RNaseH-like_sf"/>
</dbReference>
<name>A0A4R4E0E9_9BACL</name>
<dbReference type="Pfam" id="PF13333">
    <property type="entry name" value="rve_2"/>
    <property type="match status" value="1"/>
</dbReference>
<dbReference type="GO" id="GO:0003676">
    <property type="term" value="F:nucleic acid binding"/>
    <property type="evidence" value="ECO:0007669"/>
    <property type="project" value="InterPro"/>
</dbReference>
<gene>
    <name evidence="8" type="ORF">E0485_06405</name>
    <name evidence="7" type="ORF">E0485_09295</name>
    <name evidence="6" type="ORF">E0485_12410</name>
    <name evidence="5" type="ORF">E0485_15455</name>
    <name evidence="4" type="ORF">E0485_22020</name>
    <name evidence="3" type="ORF">E0485_23905</name>
</gene>
<evidence type="ECO:0000313" key="7">
    <source>
        <dbReference type="EMBL" id="TCZ78299.1"/>
    </source>
</evidence>
<dbReference type="Proteomes" id="UP000295418">
    <property type="component" value="Unassembled WGS sequence"/>
</dbReference>
<feature type="domain" description="Integrase catalytic" evidence="2">
    <location>
        <begin position="124"/>
        <end position="297"/>
    </location>
</feature>
<dbReference type="InterPro" id="IPR036397">
    <property type="entry name" value="RNaseH_sf"/>
</dbReference>
<dbReference type="EMBL" id="SKFG01000004">
    <property type="protein sequence ID" value="TCZ78712.1"/>
    <property type="molecule type" value="Genomic_DNA"/>
</dbReference>
<protein>
    <submittedName>
        <fullName evidence="4">IS3 family transposase</fullName>
    </submittedName>
</protein>
<evidence type="ECO:0000313" key="5">
    <source>
        <dbReference type="EMBL" id="TCZ75995.1"/>
    </source>
</evidence>
<dbReference type="PANTHER" id="PTHR47515">
    <property type="entry name" value="LOW CALCIUM RESPONSE LOCUS PROTEIN T"/>
    <property type="match status" value="1"/>
</dbReference>
<evidence type="ECO:0000259" key="2">
    <source>
        <dbReference type="PROSITE" id="PS50994"/>
    </source>
</evidence>
<reference evidence="4 9" key="1">
    <citation type="submission" date="2019-03" db="EMBL/GenBank/DDBJ databases">
        <authorList>
            <person name="Kim M.K.M."/>
        </authorList>
    </citation>
    <scope>NUCLEOTIDE SEQUENCE [LARGE SCALE GENOMIC DNA]</scope>
    <source>
        <strain evidence="4 9">18JY21-1</strain>
    </source>
</reference>
<dbReference type="OrthoDB" id="9781005at2"/>
<dbReference type="EMBL" id="SKFG01000036">
    <property type="protein sequence ID" value="TCZ72884.1"/>
    <property type="molecule type" value="Genomic_DNA"/>
</dbReference>
<evidence type="ECO:0000256" key="1">
    <source>
        <dbReference type="ARBA" id="ARBA00002286"/>
    </source>
</evidence>